<dbReference type="AlphaFoldDB" id="A0A4R9H6Y6"/>
<keyword evidence="2" id="KW-1185">Reference proteome</keyword>
<dbReference type="RefSeq" id="WP_135773476.1">
    <property type="nucleotide sequence ID" value="NZ_RQEY01000012.1"/>
</dbReference>
<comment type="caution">
    <text evidence="1">The sequence shown here is derived from an EMBL/GenBank/DDBJ whole genome shotgun (WGS) entry which is preliminary data.</text>
</comment>
<dbReference type="Proteomes" id="UP000298097">
    <property type="component" value="Unassembled WGS sequence"/>
</dbReference>
<dbReference type="EMBL" id="RQEY01000012">
    <property type="protein sequence ID" value="TGK41225.1"/>
    <property type="molecule type" value="Genomic_DNA"/>
</dbReference>
<organism evidence="1 2">
    <name type="scientific">Leptospira andrefontaineae</name>
    <dbReference type="NCBI Taxonomy" id="2484976"/>
    <lineage>
        <taxon>Bacteria</taxon>
        <taxon>Pseudomonadati</taxon>
        <taxon>Spirochaetota</taxon>
        <taxon>Spirochaetia</taxon>
        <taxon>Leptospirales</taxon>
        <taxon>Leptospiraceae</taxon>
        <taxon>Leptospira</taxon>
    </lineage>
</organism>
<sequence length="258" mass="29286">MEIDLRDEESRRRDGRDKGAILVTYSVPPEDAVVEYLSQTLPLTGLIDRKIDAPIIHGHPLFTEGISQSGTNSQFPKIGVEWVRDIPTQSLGLNERHFKNSEEFSGYLNEISKREDSKRAAPKSLIDRFARESYLQEFSHHVESEIAIVGFASGHAGRKTAQWLFETVHSLILLMENDLPILYPGSRVLLPDSAEPNLNTQDFPEPLWGFEISVRILQIRSIFRTKPSYLFPDIKGFDVHLKGSKTRFEGNFGLADYS</sequence>
<gene>
    <name evidence="1" type="ORF">EHO65_07280</name>
</gene>
<evidence type="ECO:0000313" key="1">
    <source>
        <dbReference type="EMBL" id="TGK41225.1"/>
    </source>
</evidence>
<reference evidence="1" key="1">
    <citation type="journal article" date="2019" name="PLoS Negl. Trop. Dis.">
        <title>Revisiting the worldwide diversity of Leptospira species in the environment.</title>
        <authorList>
            <person name="Vincent A.T."/>
            <person name="Schiettekatte O."/>
            <person name="Bourhy P."/>
            <person name="Veyrier F.J."/>
            <person name="Picardeau M."/>
        </authorList>
    </citation>
    <scope>NUCLEOTIDE SEQUENCE [LARGE SCALE GENOMIC DNA]</scope>
    <source>
        <strain evidence="1">201800301</strain>
    </source>
</reference>
<name>A0A4R9H6Y6_9LEPT</name>
<protein>
    <submittedName>
        <fullName evidence="1">Uncharacterized protein</fullName>
    </submittedName>
</protein>
<accession>A0A4R9H6Y6</accession>
<evidence type="ECO:0000313" key="2">
    <source>
        <dbReference type="Proteomes" id="UP000298097"/>
    </source>
</evidence>
<dbReference type="OrthoDB" id="334185at2"/>
<proteinExistence type="predicted"/>